<dbReference type="EMBL" id="CAJOBC010001484">
    <property type="protein sequence ID" value="CAF3681185.1"/>
    <property type="molecule type" value="Genomic_DNA"/>
</dbReference>
<keyword evidence="5" id="KW-1185">Reference proteome</keyword>
<evidence type="ECO:0000313" key="1">
    <source>
        <dbReference type="EMBL" id="CAF0727229.1"/>
    </source>
</evidence>
<comment type="caution">
    <text evidence="2">The sequence shown here is derived from an EMBL/GenBank/DDBJ whole genome shotgun (WGS) entry which is preliminary data.</text>
</comment>
<dbReference type="EMBL" id="CAJNOQ010001484">
    <property type="protein sequence ID" value="CAF0898285.1"/>
    <property type="molecule type" value="Genomic_DNA"/>
</dbReference>
<dbReference type="Proteomes" id="UP000682733">
    <property type="component" value="Unassembled WGS sequence"/>
</dbReference>
<dbReference type="Proteomes" id="UP000663829">
    <property type="component" value="Unassembled WGS sequence"/>
</dbReference>
<dbReference type="EMBL" id="CAJNOK010000074">
    <property type="protein sequence ID" value="CAF0727229.1"/>
    <property type="molecule type" value="Genomic_DNA"/>
</dbReference>
<gene>
    <name evidence="2" type="ORF">GPM918_LOCUS8495</name>
    <name evidence="1" type="ORF">OVA965_LOCUS524</name>
    <name evidence="4" type="ORF">SRO942_LOCUS8495</name>
    <name evidence="3" type="ORF">TMI583_LOCUS524</name>
</gene>
<evidence type="ECO:0000313" key="4">
    <source>
        <dbReference type="EMBL" id="CAF3681185.1"/>
    </source>
</evidence>
<dbReference type="Proteomes" id="UP000681722">
    <property type="component" value="Unassembled WGS sequence"/>
</dbReference>
<sequence length="279" mass="32911">MVYHRSLCYSIFKLNFFEKNDSANCQDVNVYGNEKEIRCYPLLLNYGHDCCQNAQSRNCQTGIHYGLRQCLKLDTWIFDNDQDFQERNKYILSRKRGAGYWLWKPYIISKELYHARDGDIIIYSDAAVDFIANVSYMLKLVEQQDIILFEVPGKESQYTKRDTFVIMNADELQFTSSTCTAASYIIVKKSWKSTRFINEWLTYAQDSRAITDDKNLLGKDNYDDFLDHRHDQSILSLLVKKWKLLTFPDPSQFGDRQSKPDDDEFLPVCGDFDQRQYRV</sequence>
<evidence type="ECO:0000313" key="5">
    <source>
        <dbReference type="Proteomes" id="UP000663829"/>
    </source>
</evidence>
<protein>
    <submittedName>
        <fullName evidence="2">Uncharacterized protein</fullName>
    </submittedName>
</protein>
<organism evidence="2 5">
    <name type="scientific">Didymodactylos carnosus</name>
    <dbReference type="NCBI Taxonomy" id="1234261"/>
    <lineage>
        <taxon>Eukaryota</taxon>
        <taxon>Metazoa</taxon>
        <taxon>Spiralia</taxon>
        <taxon>Gnathifera</taxon>
        <taxon>Rotifera</taxon>
        <taxon>Eurotatoria</taxon>
        <taxon>Bdelloidea</taxon>
        <taxon>Philodinida</taxon>
        <taxon>Philodinidae</taxon>
        <taxon>Didymodactylos</taxon>
    </lineage>
</organism>
<reference evidence="2" key="1">
    <citation type="submission" date="2021-02" db="EMBL/GenBank/DDBJ databases">
        <authorList>
            <person name="Nowell W R."/>
        </authorList>
    </citation>
    <scope>NUCLEOTIDE SEQUENCE</scope>
</reference>
<evidence type="ECO:0000313" key="2">
    <source>
        <dbReference type="EMBL" id="CAF0898285.1"/>
    </source>
</evidence>
<name>A0A813ZGS4_9BILA</name>
<dbReference type="Proteomes" id="UP000677228">
    <property type="component" value="Unassembled WGS sequence"/>
</dbReference>
<proteinExistence type="predicted"/>
<dbReference type="EMBL" id="CAJOBA010000074">
    <property type="protein sequence ID" value="CAF3501210.1"/>
    <property type="molecule type" value="Genomic_DNA"/>
</dbReference>
<evidence type="ECO:0000313" key="3">
    <source>
        <dbReference type="EMBL" id="CAF3501210.1"/>
    </source>
</evidence>
<dbReference type="OrthoDB" id="10027231at2759"/>
<accession>A0A813ZGS4</accession>
<dbReference type="AlphaFoldDB" id="A0A813ZGS4"/>